<evidence type="ECO:0000313" key="4">
    <source>
        <dbReference type="Proteomes" id="UP000824125"/>
    </source>
</evidence>
<evidence type="ECO:0000256" key="1">
    <source>
        <dbReference type="SAM" id="MobiDB-lite"/>
    </source>
</evidence>
<evidence type="ECO:0000313" key="3">
    <source>
        <dbReference type="EMBL" id="HIU69535.1"/>
    </source>
</evidence>
<comment type="caution">
    <text evidence="3">The sequence shown here is derived from an EMBL/GenBank/DDBJ whole genome shotgun (WGS) entry which is preliminary data.</text>
</comment>
<accession>A0A9D1MVL8</accession>
<keyword evidence="2" id="KW-0732">Signal</keyword>
<name>A0A9D1MVL8_9FIRM</name>
<proteinExistence type="predicted"/>
<feature type="region of interest" description="Disordered" evidence="1">
    <location>
        <begin position="28"/>
        <end position="52"/>
    </location>
</feature>
<feature type="signal peptide" evidence="2">
    <location>
        <begin position="1"/>
        <end position="21"/>
    </location>
</feature>
<reference evidence="3" key="2">
    <citation type="journal article" date="2021" name="PeerJ">
        <title>Extensive microbial diversity within the chicken gut microbiome revealed by metagenomics and culture.</title>
        <authorList>
            <person name="Gilroy R."/>
            <person name="Ravi A."/>
            <person name="Getino M."/>
            <person name="Pursley I."/>
            <person name="Horton D.L."/>
            <person name="Alikhan N.F."/>
            <person name="Baker D."/>
            <person name="Gharbi K."/>
            <person name="Hall N."/>
            <person name="Watson M."/>
            <person name="Adriaenssens E.M."/>
            <person name="Foster-Nyarko E."/>
            <person name="Jarju S."/>
            <person name="Secka A."/>
            <person name="Antonio M."/>
            <person name="Oren A."/>
            <person name="Chaudhuri R.R."/>
            <person name="La Ragione R."/>
            <person name="Hildebrand F."/>
            <person name="Pallen M.J."/>
        </authorList>
    </citation>
    <scope>NUCLEOTIDE SEQUENCE</scope>
    <source>
        <strain evidence="3">CHK176-6737</strain>
    </source>
</reference>
<organism evidence="3 4">
    <name type="scientific">Candidatus Scybalenecus merdavium</name>
    <dbReference type="NCBI Taxonomy" id="2840939"/>
    <lineage>
        <taxon>Bacteria</taxon>
        <taxon>Bacillati</taxon>
        <taxon>Bacillota</taxon>
        <taxon>Clostridia</taxon>
        <taxon>Eubacteriales</taxon>
        <taxon>Oscillospiraceae</taxon>
        <taxon>Oscillospiraceae incertae sedis</taxon>
        <taxon>Candidatus Scybalenecus</taxon>
    </lineage>
</organism>
<dbReference type="Proteomes" id="UP000824125">
    <property type="component" value="Unassembled WGS sequence"/>
</dbReference>
<sequence length="327" mass="36033">MICKKRIAAVLAALLCLSLFTACSGKEESKQTESQTAAPTEAQTEPFTQQTDEVPLKGVEFQSFTCTGDNFCSTTNGELTAPDGTKFEVHSTPVSADKATFEDESTFSITASDANGETQIFNSVYYDFSGCYGPRLQAYSDGQLYFDLNDHLYRIAIETDETGAIVSSDVYLVSEKCVAPVKAEKNRLILKGSNAYDRDGSGYEALDTMTGEIEAVVYNLKIDNELVQTAISGKKAVQIAQEAMYDPENHTDKSETFLESLGEPETYSLVNGFPQLIQDPDLTSLHLIREYFPAYAWHVRLEGIYMVDMFINAETGEVCGANIDLRN</sequence>
<gene>
    <name evidence="3" type="ORF">IAD23_06215</name>
</gene>
<protein>
    <recommendedName>
        <fullName evidence="5">PepSY domain-containing protein</fullName>
    </recommendedName>
</protein>
<feature type="compositionally biased region" description="Polar residues" evidence="1">
    <location>
        <begin position="32"/>
        <end position="52"/>
    </location>
</feature>
<feature type="chain" id="PRO_5039678975" description="PepSY domain-containing protein" evidence="2">
    <location>
        <begin position="22"/>
        <end position="327"/>
    </location>
</feature>
<evidence type="ECO:0008006" key="5">
    <source>
        <dbReference type="Google" id="ProtNLM"/>
    </source>
</evidence>
<dbReference type="PROSITE" id="PS51257">
    <property type="entry name" value="PROKAR_LIPOPROTEIN"/>
    <property type="match status" value="1"/>
</dbReference>
<evidence type="ECO:0000256" key="2">
    <source>
        <dbReference type="SAM" id="SignalP"/>
    </source>
</evidence>
<dbReference type="AlphaFoldDB" id="A0A9D1MVL8"/>
<dbReference type="EMBL" id="DVNM01000033">
    <property type="protein sequence ID" value="HIU69535.1"/>
    <property type="molecule type" value="Genomic_DNA"/>
</dbReference>
<reference evidence="3" key="1">
    <citation type="submission" date="2020-10" db="EMBL/GenBank/DDBJ databases">
        <authorList>
            <person name="Gilroy R."/>
        </authorList>
    </citation>
    <scope>NUCLEOTIDE SEQUENCE</scope>
    <source>
        <strain evidence="3">CHK176-6737</strain>
    </source>
</reference>